<evidence type="ECO:0000256" key="4">
    <source>
        <dbReference type="SAM" id="MobiDB-lite"/>
    </source>
</evidence>
<keyword evidence="3" id="KW-0378">Hydrolase</keyword>
<sequence>MKSNLTIPLQIKRLNDREFEGHGSTFGNEDLGGDIVMPGAFKRSLAQHRKSGKWPQMFWMHRSDKVPGKWLSMKEDKKGLKVKGTLAETPLGDEIRTLLQMDAVRGLSIGYRTIDQDFDDEGRRLLKEIELWEVSVVSLPMNPLAQVAHAKSQLSATGEYVPTSREFERILRDVGCSQMVAKRILSKIFEGEKDNLTDLAAQVTSLLEDRMVDATIIASMSKIFEGDDLSREVPESTRDVEAAKDESEATRDVEVDDSDIARAANEIAERMFAATIRTPRI</sequence>
<dbReference type="GO" id="GO:0006508">
    <property type="term" value="P:proteolysis"/>
    <property type="evidence" value="ECO:0007669"/>
    <property type="project" value="UniProtKB-KW"/>
</dbReference>
<reference evidence="6" key="1">
    <citation type="journal article" date="2015" name="Nature">
        <title>Complex archaea that bridge the gap between prokaryotes and eukaryotes.</title>
        <authorList>
            <person name="Spang A."/>
            <person name="Saw J.H."/>
            <person name="Jorgensen S.L."/>
            <person name="Zaremba-Niedzwiedzka K."/>
            <person name="Martijn J."/>
            <person name="Lind A.E."/>
            <person name="van Eijk R."/>
            <person name="Schleper C."/>
            <person name="Guy L."/>
            <person name="Ettema T.J."/>
        </authorList>
    </citation>
    <scope>NUCLEOTIDE SEQUENCE</scope>
</reference>
<accession>A0A0F9BCF8</accession>
<dbReference type="InterPro" id="IPR006433">
    <property type="entry name" value="Prohead_protease"/>
</dbReference>
<name>A0A0F9BCF8_9ZZZZ</name>
<dbReference type="Pfam" id="PF04586">
    <property type="entry name" value="Peptidase_S78"/>
    <property type="match status" value="1"/>
</dbReference>
<dbReference type="InterPro" id="IPR054613">
    <property type="entry name" value="Peptidase_S78_dom"/>
</dbReference>
<comment type="caution">
    <text evidence="6">The sequence shown here is derived from an EMBL/GenBank/DDBJ whole genome shotgun (WGS) entry which is preliminary data.</text>
</comment>
<dbReference type="NCBIfam" id="TIGR01543">
    <property type="entry name" value="proheadase_HK97"/>
    <property type="match status" value="1"/>
</dbReference>
<evidence type="ECO:0000313" key="6">
    <source>
        <dbReference type="EMBL" id="KKL11527.1"/>
    </source>
</evidence>
<keyword evidence="1" id="KW-1188">Viral release from host cell</keyword>
<dbReference type="AlphaFoldDB" id="A0A0F9BCF8"/>
<feature type="domain" description="Prohead serine protease" evidence="5">
    <location>
        <begin position="15"/>
        <end position="157"/>
    </location>
</feature>
<evidence type="ECO:0000256" key="3">
    <source>
        <dbReference type="ARBA" id="ARBA00022801"/>
    </source>
</evidence>
<gene>
    <name evidence="6" type="ORF">LCGC14_2544920</name>
</gene>
<dbReference type="EMBL" id="LAZR01041616">
    <property type="protein sequence ID" value="KKL11527.1"/>
    <property type="molecule type" value="Genomic_DNA"/>
</dbReference>
<keyword evidence="2" id="KW-0645">Protease</keyword>
<dbReference type="GO" id="GO:0008233">
    <property type="term" value="F:peptidase activity"/>
    <property type="evidence" value="ECO:0007669"/>
    <property type="project" value="UniProtKB-KW"/>
</dbReference>
<evidence type="ECO:0000259" key="5">
    <source>
        <dbReference type="Pfam" id="PF04586"/>
    </source>
</evidence>
<feature type="region of interest" description="Disordered" evidence="4">
    <location>
        <begin position="228"/>
        <end position="255"/>
    </location>
</feature>
<proteinExistence type="predicted"/>
<protein>
    <recommendedName>
        <fullName evidence="5">Prohead serine protease domain-containing protein</fullName>
    </recommendedName>
</protein>
<evidence type="ECO:0000256" key="1">
    <source>
        <dbReference type="ARBA" id="ARBA00022612"/>
    </source>
</evidence>
<organism evidence="6">
    <name type="scientific">marine sediment metagenome</name>
    <dbReference type="NCBI Taxonomy" id="412755"/>
    <lineage>
        <taxon>unclassified sequences</taxon>
        <taxon>metagenomes</taxon>
        <taxon>ecological metagenomes</taxon>
    </lineage>
</organism>
<evidence type="ECO:0000256" key="2">
    <source>
        <dbReference type="ARBA" id="ARBA00022670"/>
    </source>
</evidence>
<feature type="compositionally biased region" description="Basic and acidic residues" evidence="4">
    <location>
        <begin position="228"/>
        <end position="253"/>
    </location>
</feature>